<reference evidence="1 2" key="1">
    <citation type="submission" date="2014-09" db="EMBL/GenBank/DDBJ databases">
        <title>Genome sequences of Lysobacter dokdonensis DS-58.</title>
        <authorList>
            <person name="Kim J.F."/>
            <person name="Kwak M.-J."/>
        </authorList>
    </citation>
    <scope>NUCLEOTIDE SEQUENCE [LARGE SCALE GENOMIC DNA]</scope>
    <source>
        <strain evidence="1 2">DS-58</strain>
    </source>
</reference>
<gene>
    <name evidence="1" type="ORF">LF41_2385</name>
</gene>
<dbReference type="Proteomes" id="UP000030518">
    <property type="component" value="Unassembled WGS sequence"/>
</dbReference>
<keyword evidence="2" id="KW-1185">Reference proteome</keyword>
<evidence type="ECO:0000313" key="1">
    <source>
        <dbReference type="EMBL" id="KGQ19878.1"/>
    </source>
</evidence>
<organism evidence="1 2">
    <name type="scientific">Lysobacter dokdonensis DS-58</name>
    <dbReference type="NCBI Taxonomy" id="1300345"/>
    <lineage>
        <taxon>Bacteria</taxon>
        <taxon>Pseudomonadati</taxon>
        <taxon>Pseudomonadota</taxon>
        <taxon>Gammaproteobacteria</taxon>
        <taxon>Lysobacterales</taxon>
        <taxon>Lysobacteraceae</taxon>
        <taxon>Noviluteimonas</taxon>
    </lineage>
</organism>
<evidence type="ECO:0000313" key="2">
    <source>
        <dbReference type="Proteomes" id="UP000030518"/>
    </source>
</evidence>
<protein>
    <submittedName>
        <fullName evidence="1">Uncharacterized protein</fullName>
    </submittedName>
</protein>
<dbReference type="STRING" id="1300345.LF41_2385"/>
<dbReference type="EMBL" id="JRKJ01000005">
    <property type="protein sequence ID" value="KGQ19878.1"/>
    <property type="molecule type" value="Genomic_DNA"/>
</dbReference>
<accession>A0A0A2WJ79</accession>
<dbReference type="PATRIC" id="fig|1300345.3.peg.956"/>
<dbReference type="AlphaFoldDB" id="A0A0A2WJ79"/>
<comment type="caution">
    <text evidence="1">The sequence shown here is derived from an EMBL/GenBank/DDBJ whole genome shotgun (WGS) entry which is preliminary data.</text>
</comment>
<sequence length="86" mass="9817">MTRFGCHDHINPALMDGVMYDAELHERWLFDGPDARLADFARYRLPDSLLAKMARAYFQHAANDKAEILADSREDFEDDLKTGADA</sequence>
<proteinExistence type="predicted"/>
<dbReference type="RefSeq" id="WP_036166763.1">
    <property type="nucleotide sequence ID" value="NZ_JRKJ01000005.1"/>
</dbReference>
<name>A0A0A2WJ79_9GAMM</name>